<dbReference type="AlphaFoldDB" id="N1USQ3"/>
<dbReference type="Proteomes" id="UP000012220">
    <property type="component" value="Unassembled WGS sequence"/>
</dbReference>
<dbReference type="BioCyc" id="LINT1085541:G11IQ-2885-MONOMER"/>
<proteinExistence type="predicted"/>
<name>N1USQ3_LEPIR</name>
<evidence type="ECO:0000313" key="2">
    <source>
        <dbReference type="Proteomes" id="UP000012220"/>
    </source>
</evidence>
<dbReference type="Gene3D" id="3.40.50.1820">
    <property type="entry name" value="alpha/beta hydrolase"/>
    <property type="match status" value="1"/>
</dbReference>
<evidence type="ECO:0000313" key="1">
    <source>
        <dbReference type="EMBL" id="EMY26689.1"/>
    </source>
</evidence>
<sequence length="51" mass="6340">MVPENREEILSHFKFLEYIEMEDAGHNMHHDQPEKLEKLLNEFYLKHRFII</sequence>
<accession>N1USQ3</accession>
<organism evidence="1 2">
    <name type="scientific">Leptospira interrogans serovar Australis str. 200703203</name>
    <dbReference type="NCBI Taxonomy" id="1085541"/>
    <lineage>
        <taxon>Bacteria</taxon>
        <taxon>Pseudomonadati</taxon>
        <taxon>Spirochaetota</taxon>
        <taxon>Spirochaetia</taxon>
        <taxon>Leptospirales</taxon>
        <taxon>Leptospiraceae</taxon>
        <taxon>Leptospira</taxon>
    </lineage>
</organism>
<dbReference type="EMBL" id="AHNY02000078">
    <property type="protein sequence ID" value="EMY26689.1"/>
    <property type="molecule type" value="Genomic_DNA"/>
</dbReference>
<gene>
    <name evidence="1" type="ORF">LEP1GSC115_3038</name>
</gene>
<comment type="caution">
    <text evidence="1">The sequence shown here is derived from an EMBL/GenBank/DDBJ whole genome shotgun (WGS) entry which is preliminary data.</text>
</comment>
<protein>
    <recommendedName>
        <fullName evidence="3">Alpha/beta hydrolase domain protein</fullName>
    </recommendedName>
</protein>
<evidence type="ECO:0008006" key="3">
    <source>
        <dbReference type="Google" id="ProtNLM"/>
    </source>
</evidence>
<dbReference type="SUPFAM" id="SSF53474">
    <property type="entry name" value="alpha/beta-Hydrolases"/>
    <property type="match status" value="1"/>
</dbReference>
<dbReference type="InterPro" id="IPR029058">
    <property type="entry name" value="AB_hydrolase_fold"/>
</dbReference>
<reference evidence="1 2" key="1">
    <citation type="submission" date="2013-02" db="EMBL/GenBank/DDBJ databases">
        <authorList>
            <person name="Harkins D.M."/>
            <person name="Durkin A.S."/>
            <person name="Brinkac L.M."/>
            <person name="Haft D.H."/>
            <person name="Selengut J.D."/>
            <person name="Sanka R."/>
            <person name="DePew J."/>
            <person name="Purushe J."/>
            <person name="Picardeau M."/>
            <person name="Werts C."/>
            <person name="Goarant C."/>
            <person name="Vinetz J.M."/>
            <person name="Sutton G.G."/>
            <person name="Nierman W.C."/>
            <person name="Fouts D.E."/>
        </authorList>
    </citation>
    <scope>NUCLEOTIDE SEQUENCE [LARGE SCALE GENOMIC DNA]</scope>
    <source>
        <strain evidence="1 2">200703203</strain>
    </source>
</reference>